<dbReference type="PANTHER" id="PTHR39203">
    <property type="entry name" value="CYTOPLASMIC PROTEIN-RELATED"/>
    <property type="match status" value="1"/>
</dbReference>
<dbReference type="RefSeq" id="WP_079649346.1">
    <property type="nucleotide sequence ID" value="NZ_FUYM01000007.1"/>
</dbReference>
<dbReference type="InterPro" id="IPR009326">
    <property type="entry name" value="DUF984"/>
</dbReference>
<accession>A0A1T5EVM4</accession>
<evidence type="ECO:0000313" key="3">
    <source>
        <dbReference type="Proteomes" id="UP000189818"/>
    </source>
</evidence>
<proteinExistence type="predicted"/>
<name>A0A1T5EVM4_9SPHN</name>
<dbReference type="Gene3D" id="3.10.400.10">
    <property type="entry name" value="Sulfate adenylyltransferase"/>
    <property type="match status" value="1"/>
</dbReference>
<dbReference type="SMART" id="SM01022">
    <property type="entry name" value="ASCH"/>
    <property type="match status" value="1"/>
</dbReference>
<evidence type="ECO:0000259" key="1">
    <source>
        <dbReference type="SMART" id="SM01022"/>
    </source>
</evidence>
<gene>
    <name evidence="2" type="ORF">SAMN06295920_107262</name>
</gene>
<protein>
    <submittedName>
        <fullName evidence="2">Uncharacterized protein YhfF</fullName>
    </submittedName>
</protein>
<sequence>MIGAAIALMLAASAPPPPDPAAVDAFLRRAGAAVGAPVRIDMARTMGRNRDISRKITEQVLAGEKRATLAREAEFAEKGWPLPRPGQIVLVYDFEGKPSFIYRVVAAQVLPLGSVAPWHLMTESPALRDLSAWRKAHFGLWKDAIARMSPDEVERMPVVWTRFEPVFPAASPPR</sequence>
<dbReference type="InterPro" id="IPR007374">
    <property type="entry name" value="ASCH_domain"/>
</dbReference>
<dbReference type="InterPro" id="IPR015947">
    <property type="entry name" value="PUA-like_sf"/>
</dbReference>
<dbReference type="SUPFAM" id="SSF88697">
    <property type="entry name" value="PUA domain-like"/>
    <property type="match status" value="1"/>
</dbReference>
<reference evidence="3" key="1">
    <citation type="submission" date="2017-02" db="EMBL/GenBank/DDBJ databases">
        <authorList>
            <person name="Varghese N."/>
            <person name="Submissions S."/>
        </authorList>
    </citation>
    <scope>NUCLEOTIDE SEQUENCE [LARGE SCALE GENOMIC DNA]</scope>
    <source>
        <strain evidence="3">UM2</strain>
    </source>
</reference>
<dbReference type="OrthoDB" id="9807542at2"/>
<keyword evidence="3" id="KW-1185">Reference proteome</keyword>
<dbReference type="Proteomes" id="UP000189818">
    <property type="component" value="Unassembled WGS sequence"/>
</dbReference>
<dbReference type="EMBL" id="FUYM01000007">
    <property type="protein sequence ID" value="SKB87946.1"/>
    <property type="molecule type" value="Genomic_DNA"/>
</dbReference>
<organism evidence="2 3">
    <name type="scientific">Rhizorhabdus histidinilytica</name>
    <dbReference type="NCBI Taxonomy" id="439228"/>
    <lineage>
        <taxon>Bacteria</taxon>
        <taxon>Pseudomonadati</taxon>
        <taxon>Pseudomonadota</taxon>
        <taxon>Alphaproteobacteria</taxon>
        <taxon>Sphingomonadales</taxon>
        <taxon>Sphingomonadaceae</taxon>
        <taxon>Rhizorhabdus</taxon>
    </lineage>
</organism>
<dbReference type="PANTHER" id="PTHR39203:SF1">
    <property type="entry name" value="CYTOPLASMIC PROTEIN"/>
    <property type="match status" value="1"/>
</dbReference>
<dbReference type="STRING" id="439228.SAMN06295920_107262"/>
<feature type="domain" description="ASCH" evidence="1">
    <location>
        <begin position="50"/>
        <end position="167"/>
    </location>
</feature>
<evidence type="ECO:0000313" key="2">
    <source>
        <dbReference type="EMBL" id="SKB87946.1"/>
    </source>
</evidence>
<dbReference type="AlphaFoldDB" id="A0A1T5EVM4"/>
<dbReference type="Pfam" id="PF04266">
    <property type="entry name" value="ASCH"/>
    <property type="match status" value="1"/>
</dbReference>